<dbReference type="AlphaFoldDB" id="Q5P093"/>
<evidence type="ECO:0000313" key="1">
    <source>
        <dbReference type="EMBL" id="CAI09271.1"/>
    </source>
</evidence>
<dbReference type="HOGENOM" id="CLU_3284065_0_0_4"/>
<proteinExistence type="predicted"/>
<dbReference type="KEGG" id="eba:ebA5530"/>
<sequence>MTELSPRERDNASHIGRIDTSPFFYCISSTWIPHSRAIIP</sequence>
<organism evidence="1 2">
    <name type="scientific">Aromatoleum aromaticum (strain DSM 19018 / LMG 30748 / EbN1)</name>
    <name type="common">Azoarcus sp. (strain EbN1)</name>
    <dbReference type="NCBI Taxonomy" id="76114"/>
    <lineage>
        <taxon>Bacteria</taxon>
        <taxon>Pseudomonadati</taxon>
        <taxon>Pseudomonadota</taxon>
        <taxon>Betaproteobacteria</taxon>
        <taxon>Rhodocyclales</taxon>
        <taxon>Rhodocyclaceae</taxon>
        <taxon>Aromatoleum</taxon>
    </lineage>
</organism>
<reference evidence="1 2" key="1">
    <citation type="journal article" date="2005" name="Arch. Microbiol.">
        <title>The genome sequence of an anaerobic aromatic-degrading denitrifying bacterium, strain EbN1.</title>
        <authorList>
            <person name="Rabus R."/>
            <person name="Kube M."/>
            <person name="Heider J."/>
            <person name="Beck A."/>
            <person name="Heitmann K."/>
            <person name="Widdel F."/>
            <person name="Reinhardt R."/>
        </authorList>
    </citation>
    <scope>NUCLEOTIDE SEQUENCE [LARGE SCALE GENOMIC DNA]</scope>
    <source>
        <strain evidence="1 2">EbN1</strain>
    </source>
</reference>
<keyword evidence="2" id="KW-1185">Reference proteome</keyword>
<dbReference type="EMBL" id="CR555306">
    <property type="protein sequence ID" value="CAI09271.1"/>
    <property type="molecule type" value="Genomic_DNA"/>
</dbReference>
<protein>
    <submittedName>
        <fullName evidence="1">Uncharacterized protein</fullName>
    </submittedName>
</protein>
<gene>
    <name evidence="1" type="ORF">ebA5530</name>
</gene>
<dbReference type="STRING" id="76114.ebA5530"/>
<dbReference type="Proteomes" id="UP000006552">
    <property type="component" value="Chromosome"/>
</dbReference>
<name>Q5P093_AROAE</name>
<accession>Q5P093</accession>
<evidence type="ECO:0000313" key="2">
    <source>
        <dbReference type="Proteomes" id="UP000006552"/>
    </source>
</evidence>